<keyword evidence="2" id="KW-1185">Reference proteome</keyword>
<proteinExistence type="predicted"/>
<accession>F6B5C1</accession>
<dbReference type="SUPFAM" id="SSF52402">
    <property type="entry name" value="Adenine nucleotide alpha hydrolases-like"/>
    <property type="match status" value="1"/>
</dbReference>
<protein>
    <recommendedName>
        <fullName evidence="3">UspA domain-containing protein</fullName>
    </recommendedName>
</protein>
<dbReference type="RefSeq" id="WP_003540872.1">
    <property type="nucleotide sequence ID" value="NC_015565.1"/>
</dbReference>
<dbReference type="KEGG" id="dca:Desca_1385"/>
<evidence type="ECO:0000313" key="2">
    <source>
        <dbReference type="Proteomes" id="UP000009226"/>
    </source>
</evidence>
<dbReference type="EMBL" id="CP002736">
    <property type="protein sequence ID" value="AEF94242.1"/>
    <property type="molecule type" value="Genomic_DNA"/>
</dbReference>
<dbReference type="AlphaFoldDB" id="F6B5C1"/>
<evidence type="ECO:0000313" key="1">
    <source>
        <dbReference type="EMBL" id="AEF94242.1"/>
    </source>
</evidence>
<name>F6B5C1_DESCC</name>
<dbReference type="HOGENOM" id="CLU_1692642_0_0_9"/>
<sequence length="155" mass="16882">MNGQILFITDGSPAAIAAGENALALAKSQNLVIKAVFIIDEGWHHLLGDEWLNTSATRMSFLNWFNSRLNETAREVLAKFCKQAETYKITAELEIKVGKTEKVITKLASQPETALLVLPNPYSTAPAAEGGLKFNLNAITKKVNCPILIGPMKKA</sequence>
<dbReference type="CDD" id="cd00293">
    <property type="entry name" value="USP-like"/>
    <property type="match status" value="1"/>
</dbReference>
<dbReference type="Proteomes" id="UP000009226">
    <property type="component" value="Chromosome"/>
</dbReference>
<organism evidence="1 2">
    <name type="scientific">Desulfotomaculum nigrificans (strain DSM 14880 / VKM B-2319 / CO-1-SRB)</name>
    <name type="common">Desulfotomaculum carboxydivorans</name>
    <dbReference type="NCBI Taxonomy" id="868595"/>
    <lineage>
        <taxon>Bacteria</taxon>
        <taxon>Bacillati</taxon>
        <taxon>Bacillota</taxon>
        <taxon>Clostridia</taxon>
        <taxon>Eubacteriales</taxon>
        <taxon>Desulfotomaculaceae</taxon>
        <taxon>Desulfotomaculum</taxon>
    </lineage>
</organism>
<dbReference type="Gene3D" id="3.40.50.12370">
    <property type="match status" value="1"/>
</dbReference>
<reference evidence="1" key="1">
    <citation type="submission" date="2011-05" db="EMBL/GenBank/DDBJ databases">
        <title>Complete sequence of Desulfotomaculum carboxydivorans CO-1-SRB.</title>
        <authorList>
            <consortium name="US DOE Joint Genome Institute"/>
            <person name="Lucas S."/>
            <person name="Han J."/>
            <person name="Lapidus A."/>
            <person name="Cheng J.-F."/>
            <person name="Goodwin L."/>
            <person name="Pitluck S."/>
            <person name="Peters L."/>
            <person name="Mikhailova N."/>
            <person name="Lu M."/>
            <person name="Han C."/>
            <person name="Tapia R."/>
            <person name="Land M."/>
            <person name="Hauser L."/>
            <person name="Kyrpides N."/>
            <person name="Ivanova N."/>
            <person name="Pagani I."/>
            <person name="Stams A."/>
            <person name="Plugge C."/>
            <person name="Muyzer G."/>
            <person name="Kuever J."/>
            <person name="Parshina S."/>
            <person name="Ivanova A."/>
            <person name="Nazina T."/>
            <person name="Woyke T."/>
        </authorList>
    </citation>
    <scope>NUCLEOTIDE SEQUENCE [LARGE SCALE GENOMIC DNA]</scope>
    <source>
        <strain evidence="1">CO-1-SRB</strain>
    </source>
</reference>
<evidence type="ECO:0008006" key="3">
    <source>
        <dbReference type="Google" id="ProtNLM"/>
    </source>
</evidence>
<dbReference type="eggNOG" id="ENOG5031W2T">
    <property type="taxonomic scope" value="Bacteria"/>
</dbReference>
<gene>
    <name evidence="1" type="ordered locus">Desca_1385</name>
</gene>